<evidence type="ECO:0000313" key="1">
    <source>
        <dbReference type="EMBL" id="MBP2363449.1"/>
    </source>
</evidence>
<accession>A0ABS4VHQ4</accession>
<proteinExistence type="predicted"/>
<gene>
    <name evidence="1" type="ORF">JOF59_005941</name>
</gene>
<evidence type="ECO:0000313" key="2">
    <source>
        <dbReference type="Proteomes" id="UP001519311"/>
    </source>
</evidence>
<organism evidence="1 2">
    <name type="scientific">Streptomyces clavifer</name>
    <dbReference type="NCBI Taxonomy" id="68188"/>
    <lineage>
        <taxon>Bacteria</taxon>
        <taxon>Bacillati</taxon>
        <taxon>Actinomycetota</taxon>
        <taxon>Actinomycetes</taxon>
        <taxon>Kitasatosporales</taxon>
        <taxon>Streptomycetaceae</taxon>
        <taxon>Streptomyces</taxon>
    </lineage>
</organism>
<protein>
    <submittedName>
        <fullName evidence="1">Uncharacterized protein</fullName>
    </submittedName>
</protein>
<comment type="caution">
    <text evidence="1">The sequence shown here is derived from an EMBL/GenBank/DDBJ whole genome shotgun (WGS) entry which is preliminary data.</text>
</comment>
<keyword evidence="2" id="KW-1185">Reference proteome</keyword>
<dbReference type="Proteomes" id="UP001519311">
    <property type="component" value="Unassembled WGS sequence"/>
</dbReference>
<dbReference type="EMBL" id="JAGINS010000002">
    <property type="protein sequence ID" value="MBP2363449.1"/>
    <property type="molecule type" value="Genomic_DNA"/>
</dbReference>
<name>A0ABS4VHQ4_9ACTN</name>
<reference evidence="1 2" key="1">
    <citation type="submission" date="2021-03" db="EMBL/GenBank/DDBJ databases">
        <title>Sequencing the genomes of 1000 actinobacteria strains.</title>
        <authorList>
            <person name="Klenk H.-P."/>
        </authorList>
    </citation>
    <scope>NUCLEOTIDE SEQUENCE [LARGE SCALE GENOMIC DNA]</scope>
    <source>
        <strain evidence="1 2">DSM 40843</strain>
    </source>
</reference>
<sequence>MFDRLEIKVLPPGTRFPAQLRFLVNGEDVVEEAVGEGGHGPYAADALQAGCPSSLRATGEARRLELGEPDCTGGCCGSLTVVVQRVGEIVRWSDWEVPWAAHAPMPRPPSELHFDACQYDAEVTRAESDHGWQVHS</sequence>